<keyword evidence="1" id="KW-0472">Membrane</keyword>
<dbReference type="InterPro" id="IPR032508">
    <property type="entry name" value="FecR_C"/>
</dbReference>
<evidence type="ECO:0000313" key="4">
    <source>
        <dbReference type="EMBL" id="SEF46488.1"/>
    </source>
</evidence>
<feature type="transmembrane region" description="Helical" evidence="1">
    <location>
        <begin position="81"/>
        <end position="103"/>
    </location>
</feature>
<dbReference type="Pfam" id="PF16344">
    <property type="entry name" value="FecR_C"/>
    <property type="match status" value="1"/>
</dbReference>
<dbReference type="Gene3D" id="2.60.120.1440">
    <property type="match status" value="1"/>
</dbReference>
<reference evidence="4 5" key="1">
    <citation type="submission" date="2016-10" db="EMBL/GenBank/DDBJ databases">
        <authorList>
            <person name="de Groot N.N."/>
        </authorList>
    </citation>
    <scope>NUCLEOTIDE SEQUENCE [LARGE SCALE GENOMIC DNA]</scope>
    <source>
        <strain evidence="4 5">AR32</strain>
    </source>
</reference>
<dbReference type="InterPro" id="IPR012373">
    <property type="entry name" value="Ferrdict_sens_TM"/>
</dbReference>
<gene>
    <name evidence="4" type="ORF">SAMN05216354_0548</name>
</gene>
<dbReference type="Proteomes" id="UP000236735">
    <property type="component" value="Unassembled WGS sequence"/>
</dbReference>
<dbReference type="PIRSF" id="PIRSF018266">
    <property type="entry name" value="FecR"/>
    <property type="match status" value="1"/>
</dbReference>
<dbReference type="Pfam" id="PF04773">
    <property type="entry name" value="FecR"/>
    <property type="match status" value="1"/>
</dbReference>
<dbReference type="AlphaFoldDB" id="A0A1H5S911"/>
<protein>
    <submittedName>
        <fullName evidence="4">FecR family protein</fullName>
    </submittedName>
</protein>
<accession>A0A1H5S911</accession>
<proteinExistence type="predicted"/>
<evidence type="ECO:0000259" key="3">
    <source>
        <dbReference type="Pfam" id="PF16344"/>
    </source>
</evidence>
<evidence type="ECO:0000256" key="1">
    <source>
        <dbReference type="SAM" id="Phobius"/>
    </source>
</evidence>
<dbReference type="InterPro" id="IPR006860">
    <property type="entry name" value="FecR"/>
</dbReference>
<keyword evidence="1" id="KW-0812">Transmembrane</keyword>
<feature type="domain" description="FecR protein" evidence="2">
    <location>
        <begin position="122"/>
        <end position="212"/>
    </location>
</feature>
<dbReference type="PANTHER" id="PTHR30273:SF2">
    <property type="entry name" value="PROTEIN FECR"/>
    <property type="match status" value="1"/>
</dbReference>
<dbReference type="Gene3D" id="3.55.50.30">
    <property type="match status" value="1"/>
</dbReference>
<dbReference type="FunFam" id="2.60.120.1440:FF:000001">
    <property type="entry name" value="Putative anti-sigma factor"/>
    <property type="match status" value="1"/>
</dbReference>
<name>A0A1H5S911_XYLRU</name>
<organism evidence="4 5">
    <name type="scientific">Xylanibacter ruminicola</name>
    <name type="common">Prevotella ruminicola</name>
    <dbReference type="NCBI Taxonomy" id="839"/>
    <lineage>
        <taxon>Bacteria</taxon>
        <taxon>Pseudomonadati</taxon>
        <taxon>Bacteroidota</taxon>
        <taxon>Bacteroidia</taxon>
        <taxon>Bacteroidales</taxon>
        <taxon>Prevotellaceae</taxon>
        <taxon>Xylanibacter</taxon>
    </lineage>
</organism>
<feature type="domain" description="Protein FecR C-terminal" evidence="3">
    <location>
        <begin position="259"/>
        <end position="328"/>
    </location>
</feature>
<dbReference type="PANTHER" id="PTHR30273">
    <property type="entry name" value="PERIPLASMIC SIGNAL SENSOR AND SIGMA FACTOR ACTIVATOR FECR-RELATED"/>
    <property type="match status" value="1"/>
</dbReference>
<evidence type="ECO:0000259" key="2">
    <source>
        <dbReference type="Pfam" id="PF04773"/>
    </source>
</evidence>
<dbReference type="EMBL" id="FNUV01000001">
    <property type="protein sequence ID" value="SEF46488.1"/>
    <property type="molecule type" value="Genomic_DNA"/>
</dbReference>
<sequence length="329" mass="37673">MNRYFHHIVKYFFHHEVSDEITLRVHNRMALTPNDADDAFRELWNECAEASADDTSLDDAYQKLTSALPGGSPFTIKHLSWLKIAVIWVLPLLMLGAAAFYYASALRQTKLYSDVIFMHKFTPYGERSMVILPDGSKVWLNGGSSLVYPSKFTSAERNVCLSGEGYFEVRKDSHRPFTVDINQMKLKVLGTTFNVFSYPDNPQIVATLETGKLQINVDNQRKSYVLLPNNQLVLDSKTGEVEVRQVNAADFSVWRIPALYFEETKLIYALQQIERTYNVNIHVQNSHYNNQTIRAHFNSDETIEGIMAVIKMLIPSLNYEINGNDIFIK</sequence>
<dbReference type="RefSeq" id="WP_146063065.1">
    <property type="nucleotide sequence ID" value="NZ_FNUV01000001.1"/>
</dbReference>
<keyword evidence="1" id="KW-1133">Transmembrane helix</keyword>
<evidence type="ECO:0000313" key="5">
    <source>
        <dbReference type="Proteomes" id="UP000236735"/>
    </source>
</evidence>
<dbReference type="GO" id="GO:0016989">
    <property type="term" value="F:sigma factor antagonist activity"/>
    <property type="evidence" value="ECO:0007669"/>
    <property type="project" value="TreeGrafter"/>
</dbReference>